<accession>A0A7W6KB81</accession>
<dbReference type="EMBL" id="JACIEF010000002">
    <property type="protein sequence ID" value="MBB4108460.1"/>
    <property type="molecule type" value="Genomic_DNA"/>
</dbReference>
<dbReference type="Gene3D" id="1.20.1540.10">
    <property type="entry name" value="Rhomboid-like"/>
    <property type="match status" value="1"/>
</dbReference>
<keyword evidence="5 7" id="KW-1133">Transmembrane helix</keyword>
<dbReference type="GO" id="GO:0004252">
    <property type="term" value="F:serine-type endopeptidase activity"/>
    <property type="evidence" value="ECO:0007669"/>
    <property type="project" value="InterPro"/>
</dbReference>
<dbReference type="AlphaFoldDB" id="A0A7W6KB81"/>
<keyword evidence="12" id="KW-1185">Reference proteome</keyword>
<feature type="transmembrane region" description="Helical" evidence="7">
    <location>
        <begin position="295"/>
        <end position="311"/>
    </location>
</feature>
<feature type="transmembrane region" description="Helical" evidence="7">
    <location>
        <begin position="241"/>
        <end position="259"/>
    </location>
</feature>
<evidence type="ECO:0000313" key="12">
    <source>
        <dbReference type="Proteomes" id="UP000642938"/>
    </source>
</evidence>
<sequence>MAIGITPKHREEIPLHELTPLQFLTIASQAATRLNWTIHYQSASGFIAQSTTSVINSGSEIKLVIDGQTATISSESTGGEMIDFNKNKKNVRAFLDAFAIAQSEISPEELSIKSQELYDSFDLTAADLLKIPAESAGQKVKNFFSLFIPKKDFFFTPILVDLNILIFIIMVICGADFISPSSEILINWGANFRPLISIGQYWRLITNCFLHIGILHLLFNMYALLYVGVLLEPMLGKSKFIAAYLLTGIGASLASTWWHEQTISAGASGAIFGLYGVFLALLTTDLIEKETRKELLTSIGIFIVYNLAYGMKGGIDNAAHIGGLISGLVMGYAFTPSLKNPEKPSLGAISIATLCIVMLFSSFGVIKSIPNTESLTEYDTRFKRFRILETMALDVYSLKADTKKEDALYEIRDRGIYYWNENISLLDSLDQLNLPPMVKERDKVLKEYCNLRIKAYELMYKAVDENSHKYDADIAKINKQIESVLKSFE</sequence>
<feature type="domain" description="Peptidase S54 rhomboid" evidence="8">
    <location>
        <begin position="199"/>
        <end position="334"/>
    </location>
</feature>
<dbReference type="InterPro" id="IPR035952">
    <property type="entry name" value="Rhomboid-like_sf"/>
</dbReference>
<dbReference type="PANTHER" id="PTHR43731">
    <property type="entry name" value="RHOMBOID PROTEASE"/>
    <property type="match status" value="1"/>
</dbReference>
<dbReference type="EC" id="3.4.21.105" evidence="10"/>
<keyword evidence="3 7" id="KW-0812">Transmembrane</keyword>
<dbReference type="InterPro" id="IPR022764">
    <property type="entry name" value="Peptidase_S54_rhomboid_dom"/>
</dbReference>
<dbReference type="Proteomes" id="UP000532273">
    <property type="component" value="Unassembled WGS sequence"/>
</dbReference>
<feature type="transmembrane region" description="Helical" evidence="7">
    <location>
        <begin position="265"/>
        <end position="283"/>
    </location>
</feature>
<dbReference type="Proteomes" id="UP000642938">
    <property type="component" value="Unassembled WGS sequence"/>
</dbReference>
<feature type="transmembrane region" description="Helical" evidence="7">
    <location>
        <begin position="317"/>
        <end position="334"/>
    </location>
</feature>
<evidence type="ECO:0000259" key="8">
    <source>
        <dbReference type="Pfam" id="PF01694"/>
    </source>
</evidence>
<dbReference type="Pfam" id="PF01694">
    <property type="entry name" value="Rhomboid"/>
    <property type="match status" value="1"/>
</dbReference>
<reference evidence="9" key="1">
    <citation type="journal article" date="2014" name="Int. J. Syst. Evol. Microbiol.">
        <title>Complete genome of a new Firmicutes species belonging to the dominant human colonic microbiota ('Ruminococcus bicirculans') reveals two chromosomes and a selective capacity to utilize plant glucans.</title>
        <authorList>
            <consortium name="NISC Comparative Sequencing Program"/>
            <person name="Wegmann U."/>
            <person name="Louis P."/>
            <person name="Goesmann A."/>
            <person name="Henrissat B."/>
            <person name="Duncan S.H."/>
            <person name="Flint H.J."/>
        </authorList>
    </citation>
    <scope>NUCLEOTIDE SEQUENCE</scope>
    <source>
        <strain evidence="9">CGMCC 1.15287</strain>
    </source>
</reference>
<reference evidence="12" key="2">
    <citation type="journal article" date="2019" name="Int. J. Syst. Evol. Microbiol.">
        <title>The Global Catalogue of Microorganisms (GCM) 10K type strain sequencing project: providing services to taxonomists for standard genome sequencing and annotation.</title>
        <authorList>
            <consortium name="The Broad Institute Genomics Platform"/>
            <consortium name="The Broad Institute Genome Sequencing Center for Infectious Disease"/>
            <person name="Wu L."/>
            <person name="Ma J."/>
        </authorList>
    </citation>
    <scope>NUCLEOTIDE SEQUENCE [LARGE SCALE GENOMIC DNA]</scope>
    <source>
        <strain evidence="12">CGMCC 1.15287</strain>
    </source>
</reference>
<organism evidence="10 11">
    <name type="scientific">Pedobacter zeae</name>
    <dbReference type="NCBI Taxonomy" id="1737356"/>
    <lineage>
        <taxon>Bacteria</taxon>
        <taxon>Pseudomonadati</taxon>
        <taxon>Bacteroidota</taxon>
        <taxon>Sphingobacteriia</taxon>
        <taxon>Sphingobacteriales</taxon>
        <taxon>Sphingobacteriaceae</taxon>
        <taxon>Pedobacter</taxon>
    </lineage>
</organism>
<evidence type="ECO:0000313" key="9">
    <source>
        <dbReference type="EMBL" id="GGG92657.1"/>
    </source>
</evidence>
<feature type="transmembrane region" description="Helical" evidence="7">
    <location>
        <begin position="209"/>
        <end position="229"/>
    </location>
</feature>
<dbReference type="InterPro" id="IPR050925">
    <property type="entry name" value="Rhomboid_protease_S54"/>
</dbReference>
<comment type="similarity">
    <text evidence="2">Belongs to the peptidase S54 family.</text>
</comment>
<comment type="subcellular location">
    <subcellularLocation>
        <location evidence="1">Membrane</location>
        <topology evidence="1">Multi-pass membrane protein</topology>
    </subcellularLocation>
</comment>
<dbReference type="SUPFAM" id="SSF144091">
    <property type="entry name" value="Rhomboid-like"/>
    <property type="match status" value="1"/>
</dbReference>
<evidence type="ECO:0000256" key="3">
    <source>
        <dbReference type="ARBA" id="ARBA00022692"/>
    </source>
</evidence>
<dbReference type="RefSeq" id="WP_183764087.1">
    <property type="nucleotide sequence ID" value="NZ_BMHZ01000001.1"/>
</dbReference>
<evidence type="ECO:0000256" key="2">
    <source>
        <dbReference type="ARBA" id="ARBA00009045"/>
    </source>
</evidence>
<comment type="caution">
    <text evidence="10">The sequence shown here is derived from an EMBL/GenBank/DDBJ whole genome shotgun (WGS) entry which is preliminary data.</text>
</comment>
<reference evidence="10 11" key="3">
    <citation type="submission" date="2020-08" db="EMBL/GenBank/DDBJ databases">
        <title>Genomic Encyclopedia of Type Strains, Phase IV (KMG-IV): sequencing the most valuable type-strain genomes for metagenomic binning, comparative biology and taxonomic classification.</title>
        <authorList>
            <person name="Goeker M."/>
        </authorList>
    </citation>
    <scope>NUCLEOTIDE SEQUENCE [LARGE SCALE GENOMIC DNA]</scope>
    <source>
        <strain evidence="10 11">DSM 100774</strain>
    </source>
</reference>
<evidence type="ECO:0000256" key="1">
    <source>
        <dbReference type="ARBA" id="ARBA00004141"/>
    </source>
</evidence>
<gene>
    <name evidence="9" type="ORF">GCM10007422_02180</name>
    <name evidence="10" type="ORF">GGQ60_002441</name>
</gene>
<keyword evidence="6 7" id="KW-0472">Membrane</keyword>
<keyword evidence="4 10" id="KW-0378">Hydrolase</keyword>
<protein>
    <submittedName>
        <fullName evidence="10">Rhomboid protease GluP</fullName>
        <ecNumber evidence="10">3.4.21.105</ecNumber>
    </submittedName>
</protein>
<evidence type="ECO:0000313" key="10">
    <source>
        <dbReference type="EMBL" id="MBB4108460.1"/>
    </source>
</evidence>
<dbReference type="GO" id="GO:0006508">
    <property type="term" value="P:proteolysis"/>
    <property type="evidence" value="ECO:0007669"/>
    <property type="project" value="UniProtKB-KW"/>
</dbReference>
<evidence type="ECO:0000313" key="11">
    <source>
        <dbReference type="Proteomes" id="UP000532273"/>
    </source>
</evidence>
<evidence type="ECO:0000256" key="7">
    <source>
        <dbReference type="SAM" id="Phobius"/>
    </source>
</evidence>
<name>A0A7W6KB81_9SPHI</name>
<proteinExistence type="inferred from homology"/>
<dbReference type="PANTHER" id="PTHR43731:SF14">
    <property type="entry name" value="PRESENILIN-ASSOCIATED RHOMBOID-LIKE PROTEIN, MITOCHONDRIAL"/>
    <property type="match status" value="1"/>
</dbReference>
<reference evidence="9" key="4">
    <citation type="submission" date="2024-05" db="EMBL/GenBank/DDBJ databases">
        <authorList>
            <person name="Sun Q."/>
            <person name="Zhou Y."/>
        </authorList>
    </citation>
    <scope>NUCLEOTIDE SEQUENCE</scope>
    <source>
        <strain evidence="9">CGMCC 1.15287</strain>
    </source>
</reference>
<evidence type="ECO:0000256" key="5">
    <source>
        <dbReference type="ARBA" id="ARBA00022989"/>
    </source>
</evidence>
<keyword evidence="10" id="KW-0645">Protease</keyword>
<evidence type="ECO:0000256" key="4">
    <source>
        <dbReference type="ARBA" id="ARBA00022801"/>
    </source>
</evidence>
<feature type="transmembrane region" description="Helical" evidence="7">
    <location>
        <begin position="153"/>
        <end position="178"/>
    </location>
</feature>
<evidence type="ECO:0000256" key="6">
    <source>
        <dbReference type="ARBA" id="ARBA00023136"/>
    </source>
</evidence>
<feature type="transmembrane region" description="Helical" evidence="7">
    <location>
        <begin position="346"/>
        <end position="366"/>
    </location>
</feature>
<dbReference type="GO" id="GO:0016020">
    <property type="term" value="C:membrane"/>
    <property type="evidence" value="ECO:0007669"/>
    <property type="project" value="UniProtKB-SubCell"/>
</dbReference>
<dbReference type="EMBL" id="BMHZ01000001">
    <property type="protein sequence ID" value="GGG92657.1"/>
    <property type="molecule type" value="Genomic_DNA"/>
</dbReference>